<name>A0A4V2Q2G7_9GAMM</name>
<sequence>MSLNDTKIRSIKPLAKPFTLSESTTPAFRGNYRGTVLLTKRDRIDMCDPASSVELDQVL</sequence>
<dbReference type="Proteomes" id="UP000294555">
    <property type="component" value="Unassembled WGS sequence"/>
</dbReference>
<dbReference type="EMBL" id="SJOI01000001">
    <property type="protein sequence ID" value="TCL02808.1"/>
    <property type="molecule type" value="Genomic_DNA"/>
</dbReference>
<evidence type="ECO:0000313" key="1">
    <source>
        <dbReference type="EMBL" id="TCL02808.1"/>
    </source>
</evidence>
<keyword evidence="2" id="KW-1185">Reference proteome</keyword>
<gene>
    <name evidence="1" type="ORF">EZJ58_0844</name>
</gene>
<protein>
    <submittedName>
        <fullName evidence="1">Uncharacterized protein</fullName>
    </submittedName>
</protein>
<reference evidence="1 2" key="1">
    <citation type="submission" date="2019-02" db="EMBL/GenBank/DDBJ databases">
        <title>Investigation of anaerobic lignin degradation for improved lignocellulosic biofuels.</title>
        <authorList>
            <person name="Deangelis K."/>
        </authorList>
    </citation>
    <scope>NUCLEOTIDE SEQUENCE [LARGE SCALE GENOMIC DNA]</scope>
    <source>
        <strain evidence="1 2">159R</strain>
    </source>
</reference>
<accession>A0A4V2Q2G7</accession>
<proteinExistence type="predicted"/>
<dbReference type="AlphaFoldDB" id="A0A4V2Q2G7"/>
<organism evidence="1 2">
    <name type="scientific">Sodalis ligni</name>
    <dbReference type="NCBI Taxonomy" id="2697027"/>
    <lineage>
        <taxon>Bacteria</taxon>
        <taxon>Pseudomonadati</taxon>
        <taxon>Pseudomonadota</taxon>
        <taxon>Gammaproteobacteria</taxon>
        <taxon>Enterobacterales</taxon>
        <taxon>Bruguierivoracaceae</taxon>
        <taxon>Sodalis</taxon>
    </lineage>
</organism>
<comment type="caution">
    <text evidence="1">The sequence shown here is derived from an EMBL/GenBank/DDBJ whole genome shotgun (WGS) entry which is preliminary data.</text>
</comment>
<evidence type="ECO:0000313" key="2">
    <source>
        <dbReference type="Proteomes" id="UP000294555"/>
    </source>
</evidence>